<dbReference type="Proteomes" id="UP000483820">
    <property type="component" value="Chromosome V"/>
</dbReference>
<keyword evidence="1" id="KW-0732">Signal</keyword>
<accession>A0A6A5GEB4</accession>
<dbReference type="KEGG" id="crq:GCK72_019569"/>
<dbReference type="EMBL" id="WUAV01000005">
    <property type="protein sequence ID" value="KAF1753013.1"/>
    <property type="molecule type" value="Genomic_DNA"/>
</dbReference>
<dbReference type="CTD" id="9839075"/>
<feature type="chain" id="PRO_5025359928" evidence="1">
    <location>
        <begin position="21"/>
        <end position="94"/>
    </location>
</feature>
<evidence type="ECO:0000256" key="1">
    <source>
        <dbReference type="SAM" id="SignalP"/>
    </source>
</evidence>
<gene>
    <name evidence="2" type="ORF">GCK72_019569</name>
</gene>
<evidence type="ECO:0000313" key="3">
    <source>
        <dbReference type="Proteomes" id="UP000483820"/>
    </source>
</evidence>
<reference evidence="2 3" key="1">
    <citation type="submission" date="2019-12" db="EMBL/GenBank/DDBJ databases">
        <title>Chromosome-level assembly of the Caenorhabditis remanei genome.</title>
        <authorList>
            <person name="Teterina A.A."/>
            <person name="Willis J.H."/>
            <person name="Phillips P.C."/>
        </authorList>
    </citation>
    <scope>NUCLEOTIDE SEQUENCE [LARGE SCALE GENOMIC DNA]</scope>
    <source>
        <strain evidence="2 3">PX506</strain>
        <tissue evidence="2">Whole organism</tissue>
    </source>
</reference>
<sequence length="94" mass="10498">MNYICQVLVLVSILIHMVFSHPILPATGGATATKTEEAEELTTKGYYEQYWEANGWKTDDAGNVYVGDDSSKMLLIQQGSYCPISICKGWFGIW</sequence>
<feature type="signal peptide" evidence="1">
    <location>
        <begin position="1"/>
        <end position="20"/>
    </location>
</feature>
<organism evidence="2 3">
    <name type="scientific">Caenorhabditis remanei</name>
    <name type="common">Caenorhabditis vulgaris</name>
    <dbReference type="NCBI Taxonomy" id="31234"/>
    <lineage>
        <taxon>Eukaryota</taxon>
        <taxon>Metazoa</taxon>
        <taxon>Ecdysozoa</taxon>
        <taxon>Nematoda</taxon>
        <taxon>Chromadorea</taxon>
        <taxon>Rhabditida</taxon>
        <taxon>Rhabditina</taxon>
        <taxon>Rhabditomorpha</taxon>
        <taxon>Rhabditoidea</taxon>
        <taxon>Rhabditidae</taxon>
        <taxon>Peloderinae</taxon>
        <taxon>Caenorhabditis</taxon>
    </lineage>
</organism>
<dbReference type="RefSeq" id="XP_003115838.2">
    <property type="nucleotide sequence ID" value="XM_003115790.2"/>
</dbReference>
<name>A0A6A5GEB4_CAERE</name>
<evidence type="ECO:0000313" key="2">
    <source>
        <dbReference type="EMBL" id="KAF1753013.1"/>
    </source>
</evidence>
<dbReference type="AlphaFoldDB" id="A0A6A5GEB4"/>
<dbReference type="GeneID" id="9839075"/>
<protein>
    <submittedName>
        <fullName evidence="2">Uncharacterized protein</fullName>
    </submittedName>
</protein>
<comment type="caution">
    <text evidence="2">The sequence shown here is derived from an EMBL/GenBank/DDBJ whole genome shotgun (WGS) entry which is preliminary data.</text>
</comment>
<proteinExistence type="predicted"/>